<gene>
    <name evidence="4" type="ORF">DSCA_16760</name>
</gene>
<keyword evidence="5" id="KW-1185">Reference proteome</keyword>
<dbReference type="InterPro" id="IPR002078">
    <property type="entry name" value="Sigma_54_int"/>
</dbReference>
<keyword evidence="2" id="KW-0067">ATP-binding</keyword>
<dbReference type="RefSeq" id="WP_155315972.1">
    <property type="nucleotide sequence ID" value="NZ_AP021874.1"/>
</dbReference>
<dbReference type="PANTHER" id="PTHR32071">
    <property type="entry name" value="TRANSCRIPTIONAL REGULATORY PROTEIN"/>
    <property type="match status" value="1"/>
</dbReference>
<dbReference type="InterPro" id="IPR058031">
    <property type="entry name" value="AAA_lid_NorR"/>
</dbReference>
<proteinExistence type="predicted"/>
<accession>A0A5K7YFD7</accession>
<dbReference type="AlphaFoldDB" id="A0A5K7YFD7"/>
<evidence type="ECO:0000313" key="5">
    <source>
        <dbReference type="Proteomes" id="UP000427906"/>
    </source>
</evidence>
<dbReference type="InterPro" id="IPR027417">
    <property type="entry name" value="P-loop_NTPase"/>
</dbReference>
<dbReference type="Gene3D" id="1.10.8.60">
    <property type="match status" value="1"/>
</dbReference>
<evidence type="ECO:0000256" key="1">
    <source>
        <dbReference type="ARBA" id="ARBA00022741"/>
    </source>
</evidence>
<name>A0A5K7YFD7_9BACT</name>
<dbReference type="KEGG" id="dalk:DSCA_16760"/>
<evidence type="ECO:0000313" key="4">
    <source>
        <dbReference type="EMBL" id="BBO67746.1"/>
    </source>
</evidence>
<keyword evidence="1" id="KW-0547">Nucleotide-binding</keyword>
<dbReference type="SUPFAM" id="SSF52540">
    <property type="entry name" value="P-loop containing nucleoside triphosphate hydrolases"/>
    <property type="match status" value="1"/>
</dbReference>
<dbReference type="Pfam" id="PF14532">
    <property type="entry name" value="Sigma54_activ_2"/>
    <property type="match status" value="1"/>
</dbReference>
<reference evidence="4 5" key="1">
    <citation type="submission" date="2019-11" db="EMBL/GenBank/DDBJ databases">
        <title>Comparative genomics of hydrocarbon-degrading Desulfosarcina strains.</title>
        <authorList>
            <person name="Watanabe M."/>
            <person name="Kojima H."/>
            <person name="Fukui M."/>
        </authorList>
    </citation>
    <scope>NUCLEOTIDE SEQUENCE [LARGE SCALE GENOMIC DNA]</scope>
    <source>
        <strain evidence="4 5">PL12</strain>
    </source>
</reference>
<dbReference type="GO" id="GO:0006355">
    <property type="term" value="P:regulation of DNA-templated transcription"/>
    <property type="evidence" value="ECO:0007669"/>
    <property type="project" value="InterPro"/>
</dbReference>
<dbReference type="EMBL" id="AP021874">
    <property type="protein sequence ID" value="BBO67746.1"/>
    <property type="molecule type" value="Genomic_DNA"/>
</dbReference>
<organism evidence="4 5">
    <name type="scientific">Desulfosarcina alkanivorans</name>
    <dbReference type="NCBI Taxonomy" id="571177"/>
    <lineage>
        <taxon>Bacteria</taxon>
        <taxon>Pseudomonadati</taxon>
        <taxon>Thermodesulfobacteriota</taxon>
        <taxon>Desulfobacteria</taxon>
        <taxon>Desulfobacterales</taxon>
        <taxon>Desulfosarcinaceae</taxon>
        <taxon>Desulfosarcina</taxon>
    </lineage>
</organism>
<dbReference type="Proteomes" id="UP000427906">
    <property type="component" value="Chromosome"/>
</dbReference>
<dbReference type="PROSITE" id="PS50045">
    <property type="entry name" value="SIGMA54_INTERACT_4"/>
    <property type="match status" value="1"/>
</dbReference>
<sequence>MTTPFLNRDNADIFYNVIDAMGHASLGVQLSGEKGLCKEAIVRLLYARSPHSGSPFVKINCPELSVAEGADDTPCIKPISSKPDTSMFNLFRLFHQGVLYLHDVDEMEMRLQVRLLELLRRKFLAFDFSSDGHKGGMLVFSTATRPLEACVATGDVNPELGELLSGLSIYIPPLRHSVERIPQLVDYFLNQCSRPEARESIAQPLLSHLAELKAYDWPGNVRELQQVVRTAFHRDWDAAINRLKNGRPLVDGGRTVELFSDGVALMPDFEIRQGCMLEHLARKNPIEEMGLMDLVIYDEVMARNNIQ</sequence>
<dbReference type="Gene3D" id="3.40.50.300">
    <property type="entry name" value="P-loop containing nucleotide triphosphate hydrolases"/>
    <property type="match status" value="1"/>
</dbReference>
<dbReference type="OrthoDB" id="5496274at2"/>
<evidence type="ECO:0000259" key="3">
    <source>
        <dbReference type="PROSITE" id="PS50045"/>
    </source>
</evidence>
<protein>
    <recommendedName>
        <fullName evidence="3">Sigma-54 factor interaction domain-containing protein</fullName>
    </recommendedName>
</protein>
<evidence type="ECO:0000256" key="2">
    <source>
        <dbReference type="ARBA" id="ARBA00022840"/>
    </source>
</evidence>
<dbReference type="Pfam" id="PF25601">
    <property type="entry name" value="AAA_lid_14"/>
    <property type="match status" value="1"/>
</dbReference>
<feature type="domain" description="Sigma-54 factor interaction" evidence="3">
    <location>
        <begin position="14"/>
        <end position="233"/>
    </location>
</feature>
<dbReference type="GO" id="GO:0005524">
    <property type="term" value="F:ATP binding"/>
    <property type="evidence" value="ECO:0007669"/>
    <property type="project" value="UniProtKB-KW"/>
</dbReference>